<dbReference type="InterPro" id="IPR011765">
    <property type="entry name" value="Pept_M16_N"/>
</dbReference>
<feature type="signal peptide" evidence="4">
    <location>
        <begin position="1"/>
        <end position="29"/>
    </location>
</feature>
<evidence type="ECO:0000256" key="1">
    <source>
        <dbReference type="ARBA" id="ARBA00001947"/>
    </source>
</evidence>
<comment type="similarity">
    <text evidence="2 3">Belongs to the peptidase M16 family.</text>
</comment>
<feature type="domain" description="Peptidase M16 N-terminal" evidence="5">
    <location>
        <begin position="61"/>
        <end position="205"/>
    </location>
</feature>
<feature type="domain" description="Peptidase M16 C-terminal" evidence="6">
    <location>
        <begin position="672"/>
        <end position="850"/>
    </location>
</feature>
<comment type="caution">
    <text evidence="7">The sequence shown here is derived from an EMBL/GenBank/DDBJ whole genome shotgun (WGS) entry which is preliminary data.</text>
</comment>
<dbReference type="InterPro" id="IPR011249">
    <property type="entry name" value="Metalloenz_LuxS/M16"/>
</dbReference>
<protein>
    <recommendedName>
        <fullName evidence="9">Zinc protease</fullName>
    </recommendedName>
</protein>
<evidence type="ECO:0008006" key="9">
    <source>
        <dbReference type="Google" id="ProtNLM"/>
    </source>
</evidence>
<dbReference type="PROSITE" id="PS00143">
    <property type="entry name" value="INSULINASE"/>
    <property type="match status" value="1"/>
</dbReference>
<dbReference type="Proteomes" id="UP000672657">
    <property type="component" value="Unassembled WGS sequence"/>
</dbReference>
<reference evidence="7 8" key="1">
    <citation type="submission" date="2021-03" db="EMBL/GenBank/DDBJ databases">
        <authorList>
            <person name="Peeters C."/>
        </authorList>
    </citation>
    <scope>NUCLEOTIDE SEQUENCE [LARGE SCALE GENOMIC DNA]</scope>
    <source>
        <strain evidence="7 8">LMG 26411</strain>
    </source>
</reference>
<evidence type="ECO:0000259" key="6">
    <source>
        <dbReference type="Pfam" id="PF05193"/>
    </source>
</evidence>
<proteinExistence type="inferred from homology"/>
<evidence type="ECO:0000313" key="7">
    <source>
        <dbReference type="EMBL" id="CAG2157000.1"/>
    </source>
</evidence>
<evidence type="ECO:0000256" key="2">
    <source>
        <dbReference type="ARBA" id="ARBA00007261"/>
    </source>
</evidence>
<sequence length="942" mass="101602">MRPAKPLPLTCSLAVAGLLWLGLPGGASAAPVGTAQASASAVQVTSVEGITEYRLPNGLRIVLAPDAAKPTTTVNMTYLVGSRHENYGETGMAHLLEHLLFKGTPTLPGKTIPTEFAQRGMSSNGTTAQDRTNYFETFTASDDNLDWALRMEADRMVNSFVSRADLDSEMTVVRNEMEMGENSPGRMLIQQMMAASYRWHNYGKAPIGARSDVEQVSIDSLRAFYRRYYQPDNAVLVVAGKFDPAWTLACIERYFGSIARPTRVLPPEHTVEPPQEGARELVVKRPGDSGLVAAQYHVSPGAHPDTTALAMLTIILGDTPGGRLYKALVEQKKATSVGTSFSAMKDPGTLLFMAETAKDQAMSPARAALITQVEGFADAPVTQEELERARVRMRNAYEHYMNDPGALGIALSEAIAKGDWRLFLIARDRIETVTLEDVQRAALNYFQASNRTVGLFVPEDKPQRAQVPTAPDVAQLVRGYQGKPALAAVAEFDPSPANIEAHTRRETLANGMKLALLPKPTRGGVVNGTLILRMGDLDSLQGLTTVGSLAASMLRRGAGNMDRMQISDRIEALRARVSISGGSERVAVSFETRREQLPALLALLRDLLRAPTFPEAEFETLRSTTIADIESVRRQPGVMASDTLGRHGDPYPIGDPRHAQTFDESIAALQAATLAQVRDFHTRFYGTENAQLSLVGDFDADAAVTQAGELFGDWRAQQTFARVDRPFVPITPTDFTLATPGKANAVYLAAEPIDLTSDAPDYALMLIANRVFGGGSLRSRLADRLRQKEGLSYGASSWVNVGALDRAGRFGLQAQYAPQNLARVQRAVADELERFVREGVSKAELSEAVSGILQQGIVSRSSDGALAGALANQLYLGRTMAYTEELEARLRAATPEAVNAAIRRYVSPRGLSQVYAGDFGAAPAAAAVVDGAASGETPAARP</sequence>
<evidence type="ECO:0000256" key="3">
    <source>
        <dbReference type="RuleBase" id="RU004447"/>
    </source>
</evidence>
<dbReference type="PANTHER" id="PTHR11851:SF49">
    <property type="entry name" value="MITOCHONDRIAL-PROCESSING PEPTIDASE SUBUNIT ALPHA"/>
    <property type="match status" value="1"/>
</dbReference>
<evidence type="ECO:0000256" key="4">
    <source>
        <dbReference type="SAM" id="SignalP"/>
    </source>
</evidence>
<gene>
    <name evidence="7" type="ORF">LMG26411_05427</name>
</gene>
<dbReference type="EMBL" id="CAJPVI010000039">
    <property type="protein sequence ID" value="CAG2157000.1"/>
    <property type="molecule type" value="Genomic_DNA"/>
</dbReference>
<keyword evidence="4" id="KW-0732">Signal</keyword>
<evidence type="ECO:0000259" key="5">
    <source>
        <dbReference type="Pfam" id="PF00675"/>
    </source>
</evidence>
<dbReference type="RefSeq" id="WP_211956307.1">
    <property type="nucleotide sequence ID" value="NZ_CAJPVI010000039.1"/>
</dbReference>
<dbReference type="Pfam" id="PF00675">
    <property type="entry name" value="Peptidase_M16"/>
    <property type="match status" value="1"/>
</dbReference>
<organism evidence="7 8">
    <name type="scientific">Cupriavidus numazuensis</name>
    <dbReference type="NCBI Taxonomy" id="221992"/>
    <lineage>
        <taxon>Bacteria</taxon>
        <taxon>Pseudomonadati</taxon>
        <taxon>Pseudomonadota</taxon>
        <taxon>Betaproteobacteria</taxon>
        <taxon>Burkholderiales</taxon>
        <taxon>Burkholderiaceae</taxon>
        <taxon>Cupriavidus</taxon>
    </lineage>
</organism>
<dbReference type="InterPro" id="IPR050361">
    <property type="entry name" value="MPP/UQCRC_Complex"/>
</dbReference>
<dbReference type="Gene3D" id="3.30.830.10">
    <property type="entry name" value="Metalloenzyme, LuxS/M16 peptidase-like"/>
    <property type="match status" value="4"/>
</dbReference>
<evidence type="ECO:0000313" key="8">
    <source>
        <dbReference type="Proteomes" id="UP000672657"/>
    </source>
</evidence>
<accession>A0ABM8TPA3</accession>
<name>A0ABM8TPA3_9BURK</name>
<dbReference type="InterPro" id="IPR001431">
    <property type="entry name" value="Pept_M16_Zn_BS"/>
</dbReference>
<dbReference type="PANTHER" id="PTHR11851">
    <property type="entry name" value="METALLOPROTEASE"/>
    <property type="match status" value="1"/>
</dbReference>
<dbReference type="SUPFAM" id="SSF63411">
    <property type="entry name" value="LuxS/MPP-like metallohydrolase"/>
    <property type="match status" value="4"/>
</dbReference>
<dbReference type="InterPro" id="IPR007863">
    <property type="entry name" value="Peptidase_M16_C"/>
</dbReference>
<keyword evidence="8" id="KW-1185">Reference proteome</keyword>
<dbReference type="Pfam" id="PF05193">
    <property type="entry name" value="Peptidase_M16_C"/>
    <property type="match status" value="2"/>
</dbReference>
<comment type="cofactor">
    <cofactor evidence="1">
        <name>Zn(2+)</name>
        <dbReference type="ChEBI" id="CHEBI:29105"/>
    </cofactor>
</comment>
<feature type="chain" id="PRO_5045711257" description="Zinc protease" evidence="4">
    <location>
        <begin position="30"/>
        <end position="942"/>
    </location>
</feature>
<feature type="domain" description="Peptidase M16 C-terminal" evidence="6">
    <location>
        <begin position="216"/>
        <end position="390"/>
    </location>
</feature>